<protein>
    <recommendedName>
        <fullName evidence="5">NAD(P)-binding protein</fullName>
    </recommendedName>
</protein>
<name>A0ABR1IPJ3_9AGAR</name>
<dbReference type="Pfam" id="PF00106">
    <property type="entry name" value="adh_short"/>
    <property type="match status" value="1"/>
</dbReference>
<evidence type="ECO:0000256" key="1">
    <source>
        <dbReference type="ARBA" id="ARBA00006484"/>
    </source>
</evidence>
<evidence type="ECO:0000313" key="4">
    <source>
        <dbReference type="Proteomes" id="UP001498398"/>
    </source>
</evidence>
<dbReference type="PANTHER" id="PTHR43180">
    <property type="entry name" value="3-OXOACYL-(ACYL-CARRIER-PROTEIN) REDUCTASE (AFU_ORTHOLOGUE AFUA_6G11210)"/>
    <property type="match status" value="1"/>
</dbReference>
<evidence type="ECO:0000313" key="3">
    <source>
        <dbReference type="EMBL" id="KAK7437952.1"/>
    </source>
</evidence>
<keyword evidence="2" id="KW-0560">Oxidoreductase</keyword>
<accession>A0ABR1IPJ3</accession>
<sequence>MPPIPDELLYEHAERVRNKVVFITGAATGIGKVTATRFAAHGAHVIIADMNLPAAEQTARELRASGGRIFALKCDVTIWEDVLAAYEFAIEKFGVVDIVIANAGIGESAMLGGDLEVDSDGKFVKPSTKTVDVNLIGVLYTVHLAQHYLLINCHDQTSLKAVVILGSIASWWALRAAQYTATKFAVLGLMRSLDPSFTEKGIRIAAIHPWFADTDIVPYSYKLGMAGIPLVPVPRVAGAIFYAASSPDPSTSGSSYWCHPGPVFRIPREEFKLGVYKMIDEQANAMFDLKDATAIQLTLKTWQDLAKLYWRPAWNKAMLFGTLGIVLAWRYRKLLSIS</sequence>
<dbReference type="InterPro" id="IPR002347">
    <property type="entry name" value="SDR_fam"/>
</dbReference>
<organism evidence="3 4">
    <name type="scientific">Marasmiellus scandens</name>
    <dbReference type="NCBI Taxonomy" id="2682957"/>
    <lineage>
        <taxon>Eukaryota</taxon>
        <taxon>Fungi</taxon>
        <taxon>Dikarya</taxon>
        <taxon>Basidiomycota</taxon>
        <taxon>Agaricomycotina</taxon>
        <taxon>Agaricomycetes</taxon>
        <taxon>Agaricomycetidae</taxon>
        <taxon>Agaricales</taxon>
        <taxon>Marasmiineae</taxon>
        <taxon>Omphalotaceae</taxon>
        <taxon>Marasmiellus</taxon>
    </lineage>
</organism>
<proteinExistence type="inferred from homology"/>
<comment type="similarity">
    <text evidence="1">Belongs to the short-chain dehydrogenases/reductases (SDR) family.</text>
</comment>
<evidence type="ECO:0000256" key="2">
    <source>
        <dbReference type="ARBA" id="ARBA00023002"/>
    </source>
</evidence>
<dbReference type="SUPFAM" id="SSF51735">
    <property type="entry name" value="NAD(P)-binding Rossmann-fold domains"/>
    <property type="match status" value="1"/>
</dbReference>
<evidence type="ECO:0008006" key="5">
    <source>
        <dbReference type="Google" id="ProtNLM"/>
    </source>
</evidence>
<keyword evidence="4" id="KW-1185">Reference proteome</keyword>
<gene>
    <name evidence="3" type="ORF">VKT23_018387</name>
</gene>
<dbReference type="Proteomes" id="UP001498398">
    <property type="component" value="Unassembled WGS sequence"/>
</dbReference>
<dbReference type="Gene3D" id="3.40.50.720">
    <property type="entry name" value="NAD(P)-binding Rossmann-like Domain"/>
    <property type="match status" value="1"/>
</dbReference>
<dbReference type="PRINTS" id="PR00081">
    <property type="entry name" value="GDHRDH"/>
</dbReference>
<reference evidence="3 4" key="1">
    <citation type="submission" date="2024-01" db="EMBL/GenBank/DDBJ databases">
        <title>A draft genome for the cacao thread blight pathogen Marasmiellus scandens.</title>
        <authorList>
            <person name="Baruah I.K."/>
            <person name="Leung J."/>
            <person name="Bukari Y."/>
            <person name="Amoako-Attah I."/>
            <person name="Meinhardt L.W."/>
            <person name="Bailey B.A."/>
            <person name="Cohen S.P."/>
        </authorList>
    </citation>
    <scope>NUCLEOTIDE SEQUENCE [LARGE SCALE GENOMIC DNA]</scope>
    <source>
        <strain evidence="3 4">GH-19</strain>
    </source>
</reference>
<dbReference type="PANTHER" id="PTHR43180:SF33">
    <property type="entry name" value="15-HYDROXYPROSTAGLANDIN DEHYDROGENASE [NAD(+)]-LIKE"/>
    <property type="match status" value="1"/>
</dbReference>
<comment type="caution">
    <text evidence="3">The sequence shown here is derived from an EMBL/GenBank/DDBJ whole genome shotgun (WGS) entry which is preliminary data.</text>
</comment>
<dbReference type="InterPro" id="IPR036291">
    <property type="entry name" value="NAD(P)-bd_dom_sf"/>
</dbReference>
<dbReference type="EMBL" id="JBANRG010000082">
    <property type="protein sequence ID" value="KAK7437952.1"/>
    <property type="molecule type" value="Genomic_DNA"/>
</dbReference>